<keyword evidence="3" id="KW-0732">Signal</keyword>
<reference evidence="4" key="1">
    <citation type="submission" date="2014-08" db="EMBL/GenBank/DDBJ databases">
        <authorList>
            <person name="Sharma Rahul"/>
            <person name="Thines Marco"/>
        </authorList>
    </citation>
    <scope>NUCLEOTIDE SEQUENCE</scope>
</reference>
<dbReference type="PANTHER" id="PTHR20963:SF12">
    <property type="entry name" value="HISTIDINE ACID PHOSPHATASE"/>
    <property type="match status" value="1"/>
</dbReference>
<dbReference type="GO" id="GO:0003993">
    <property type="term" value="F:acid phosphatase activity"/>
    <property type="evidence" value="ECO:0007669"/>
    <property type="project" value="TreeGrafter"/>
</dbReference>
<feature type="chain" id="PRO_5002522361" evidence="3">
    <location>
        <begin position="24"/>
        <end position="548"/>
    </location>
</feature>
<dbReference type="GO" id="GO:0009277">
    <property type="term" value="C:fungal-type cell wall"/>
    <property type="evidence" value="ECO:0007669"/>
    <property type="project" value="TreeGrafter"/>
</dbReference>
<dbReference type="AlphaFoldDB" id="A0A0F7SLJ4"/>
<dbReference type="SUPFAM" id="SSF53254">
    <property type="entry name" value="Phosphoglycerate mutase-like"/>
    <property type="match status" value="1"/>
</dbReference>
<evidence type="ECO:0000313" key="4">
    <source>
        <dbReference type="EMBL" id="CDZ97842.1"/>
    </source>
</evidence>
<proteinExistence type="predicted"/>
<accession>A0A0F7SLJ4</accession>
<dbReference type="InterPro" id="IPR029033">
    <property type="entry name" value="His_PPase_superfam"/>
</dbReference>
<protein>
    <submittedName>
        <fullName evidence="4">Multiple inositol polyphosphate phosphatase</fullName>
    </submittedName>
</protein>
<evidence type="ECO:0000256" key="2">
    <source>
        <dbReference type="SAM" id="MobiDB-lite"/>
    </source>
</evidence>
<evidence type="ECO:0000256" key="3">
    <source>
        <dbReference type="SAM" id="SignalP"/>
    </source>
</evidence>
<dbReference type="InterPro" id="IPR000560">
    <property type="entry name" value="His_Pase_clade-2"/>
</dbReference>
<feature type="signal peptide" evidence="3">
    <location>
        <begin position="1"/>
        <end position="23"/>
    </location>
</feature>
<dbReference type="CDD" id="cd07061">
    <property type="entry name" value="HP_HAP_like"/>
    <property type="match status" value="1"/>
</dbReference>
<dbReference type="EMBL" id="LN483249">
    <property type="protein sequence ID" value="CDZ97842.1"/>
    <property type="molecule type" value="Genomic_DNA"/>
</dbReference>
<dbReference type="PANTHER" id="PTHR20963">
    <property type="entry name" value="MULTIPLE INOSITOL POLYPHOSPHATE PHOSPHATASE-RELATED"/>
    <property type="match status" value="1"/>
</dbReference>
<organism evidence="4">
    <name type="scientific">Phaffia rhodozyma</name>
    <name type="common">Yeast</name>
    <name type="synonym">Xanthophyllomyces dendrorhous</name>
    <dbReference type="NCBI Taxonomy" id="264483"/>
    <lineage>
        <taxon>Eukaryota</taxon>
        <taxon>Fungi</taxon>
        <taxon>Dikarya</taxon>
        <taxon>Basidiomycota</taxon>
        <taxon>Agaricomycotina</taxon>
        <taxon>Tremellomycetes</taxon>
        <taxon>Cystofilobasidiales</taxon>
        <taxon>Mrakiaceae</taxon>
        <taxon>Phaffia</taxon>
    </lineage>
</organism>
<evidence type="ECO:0000256" key="1">
    <source>
        <dbReference type="ARBA" id="ARBA00022801"/>
    </source>
</evidence>
<name>A0A0F7SLJ4_PHARH</name>
<dbReference type="Pfam" id="PF00328">
    <property type="entry name" value="His_Phos_2"/>
    <property type="match status" value="1"/>
</dbReference>
<keyword evidence="1" id="KW-0378">Hydrolase</keyword>
<dbReference type="Gene3D" id="3.40.50.1240">
    <property type="entry name" value="Phosphoglycerate mutase-like"/>
    <property type="match status" value="1"/>
</dbReference>
<feature type="region of interest" description="Disordered" evidence="2">
    <location>
        <begin position="385"/>
        <end position="404"/>
    </location>
</feature>
<sequence>MLPSTPWVALGVSSVLVGSIAQARPLNSQQSAQMPFWFQPDKYKSSHPMDIHNQIDPLTHLSAISPFFLPEQAVASLPENCNLTRAALLVRHSAILANDEEWDETMKPFVDKLKKIPKSEFPQDKSHPWHFLNTWKSHISRKDLEVLSDRGKDDSYAFGKMIRSAYGSLFPPVIKKKSSSSSSSRKSTRVSYKVWSASSARDIDTSKSYIRGAFPTIQSGPDGTGDGEQVELIEVPNHEKSWERSLTPHKACDAFEKESSKKPAETWLAVYAAKTRARLSDDRLLGEKLAGRFVDMDILAMQMLCGYQTIGQGDSPLCKVFTDEEWLAVEYYFDIRYHYMIGYGNSLSPYLGRPWVRTAAHLLAGEESHLTAEADSVYITSPRSLSTSNLKRPKTRPLPIPKLPPNETHTQLLHPFFTHRESPGFASVFLNLYNRTEAQGGIGQSAGIDPPLDRIPEDRQWMTSHLVPFLGHIALEQFEYIPPKGTDANDLVKKKEKFVRCVVNGKVEIMGGCQDGIEESCKWETFINWVDERAARWGTWEEVCKAKA</sequence>